<dbReference type="Proteomes" id="UP000316639">
    <property type="component" value="Unassembled WGS sequence"/>
</dbReference>
<keyword evidence="3" id="KW-1185">Reference proteome</keyword>
<keyword evidence="1" id="KW-1133">Transmembrane helix</keyword>
<organism evidence="2 3">
    <name type="scientific">Lentzea tibetensis</name>
    <dbReference type="NCBI Taxonomy" id="2591470"/>
    <lineage>
        <taxon>Bacteria</taxon>
        <taxon>Bacillati</taxon>
        <taxon>Actinomycetota</taxon>
        <taxon>Actinomycetes</taxon>
        <taxon>Pseudonocardiales</taxon>
        <taxon>Pseudonocardiaceae</taxon>
        <taxon>Lentzea</taxon>
    </lineage>
</organism>
<name>A0A563EKZ0_9PSEU</name>
<evidence type="ECO:0000313" key="2">
    <source>
        <dbReference type="EMBL" id="TWP47754.1"/>
    </source>
</evidence>
<comment type="caution">
    <text evidence="2">The sequence shown here is derived from an EMBL/GenBank/DDBJ whole genome shotgun (WGS) entry which is preliminary data.</text>
</comment>
<evidence type="ECO:0000313" key="3">
    <source>
        <dbReference type="Proteomes" id="UP000316639"/>
    </source>
</evidence>
<dbReference type="AlphaFoldDB" id="A0A563EKZ0"/>
<feature type="transmembrane region" description="Helical" evidence="1">
    <location>
        <begin position="78"/>
        <end position="100"/>
    </location>
</feature>
<accession>A0A563EKZ0</accession>
<dbReference type="EMBL" id="VOBR01000024">
    <property type="protein sequence ID" value="TWP47754.1"/>
    <property type="molecule type" value="Genomic_DNA"/>
</dbReference>
<feature type="transmembrane region" description="Helical" evidence="1">
    <location>
        <begin position="45"/>
        <end position="66"/>
    </location>
</feature>
<dbReference type="OrthoDB" id="3831145at2"/>
<protein>
    <submittedName>
        <fullName evidence="2">Uncharacterized protein</fullName>
    </submittedName>
</protein>
<feature type="transmembrane region" description="Helical" evidence="1">
    <location>
        <begin position="120"/>
        <end position="142"/>
    </location>
</feature>
<evidence type="ECO:0000256" key="1">
    <source>
        <dbReference type="SAM" id="Phobius"/>
    </source>
</evidence>
<sequence>MARWLWIASALLGLVQVMVDLSDRDTLIAEIRKRDPGMSQDEIDAAVQAGLLFTLLIAGLIVLVYVKIANRMAWGRNWARIVLTVLGAGSVGFGLLQLLAHASGVAAVFGVALDPVDASLTVAGIGLDGTAIVLMFLPAAAAHFRQPVAVDRVPDQS</sequence>
<keyword evidence="1" id="KW-0472">Membrane</keyword>
<reference evidence="2 3" key="1">
    <citation type="submission" date="2019-07" db="EMBL/GenBank/DDBJ databases">
        <title>Lentzea xizangensis sp. nov., isolated from Qinghai-Tibetan Plateau Soils.</title>
        <authorList>
            <person name="Huang J."/>
        </authorList>
    </citation>
    <scope>NUCLEOTIDE SEQUENCE [LARGE SCALE GENOMIC DNA]</scope>
    <source>
        <strain evidence="2 3">FXJ1.1311</strain>
    </source>
</reference>
<dbReference type="RefSeq" id="WP_146357274.1">
    <property type="nucleotide sequence ID" value="NZ_VOBR01000024.1"/>
</dbReference>
<gene>
    <name evidence="2" type="ORF">FKR81_30900</name>
</gene>
<keyword evidence="1" id="KW-0812">Transmembrane</keyword>
<proteinExistence type="predicted"/>